<accession>A0A938WL83</accession>
<reference evidence="2 3" key="1">
    <citation type="journal article" date="2021" name="Sci. Rep.">
        <title>The distribution of antibiotic resistance genes in chicken gut microbiota commensals.</title>
        <authorList>
            <person name="Juricova H."/>
            <person name="Matiasovicova J."/>
            <person name="Kubasova T."/>
            <person name="Cejkova D."/>
            <person name="Rychlik I."/>
        </authorList>
    </citation>
    <scope>NUCLEOTIDE SEQUENCE [LARGE SCALE GENOMIC DNA]</scope>
    <source>
        <strain evidence="2 3">An819</strain>
    </source>
</reference>
<dbReference type="Proteomes" id="UP000764045">
    <property type="component" value="Unassembled WGS sequence"/>
</dbReference>
<dbReference type="RefSeq" id="WP_205108574.1">
    <property type="nucleotide sequence ID" value="NZ_JACJJL010000006.1"/>
</dbReference>
<protein>
    <submittedName>
        <fullName evidence="2">Uncharacterized protein</fullName>
    </submittedName>
</protein>
<evidence type="ECO:0000256" key="1">
    <source>
        <dbReference type="SAM" id="SignalP"/>
    </source>
</evidence>
<evidence type="ECO:0000313" key="2">
    <source>
        <dbReference type="EMBL" id="MBM6661144.1"/>
    </source>
</evidence>
<comment type="caution">
    <text evidence="2">The sequence shown here is derived from an EMBL/GenBank/DDBJ whole genome shotgun (WGS) entry which is preliminary data.</text>
</comment>
<proteinExistence type="predicted"/>
<dbReference type="AlphaFoldDB" id="A0A938WL83"/>
<keyword evidence="3" id="KW-1185">Reference proteome</keyword>
<sequence length="332" mass="35693">MSRSMVLLALLAVLAAPSASLAQAGSAGVFLRDVATGEWIIGLIGDRAVYDDCLWRCDKEAGGGYRLTSANRQVGVSLGRGRVAVGGQSHAVTEFSGPFVPPYPSPSADTMALAPLQRTDTATFVLVSRSRRQYYDYLELVDDSMPGSVLLHPHADSLGRVVVRHATRRPACLRLLSRADTVGRPIASVMAYCSPGDTALLYVDDIDGRAYFMGSQSRVNNELMAAGATSVYRLTFPMQTDGLDSALAAFGRSWAKSRLSIDSICAVRPGISAATRRCLEAYGRFCYAFECTYKAWSELTADRSGGAVRRVGRDQWRAGAMPPGGCRVCGRL</sequence>
<feature type="chain" id="PRO_5037243580" evidence="1">
    <location>
        <begin position="23"/>
        <end position="332"/>
    </location>
</feature>
<name>A0A938WL83_9BACT</name>
<evidence type="ECO:0000313" key="3">
    <source>
        <dbReference type="Proteomes" id="UP000764045"/>
    </source>
</evidence>
<feature type="signal peptide" evidence="1">
    <location>
        <begin position="1"/>
        <end position="22"/>
    </location>
</feature>
<gene>
    <name evidence="2" type="ORF">H6B30_05140</name>
</gene>
<keyword evidence="1" id="KW-0732">Signal</keyword>
<organism evidence="2 3">
    <name type="scientific">Marseilla massiliensis</name>
    <dbReference type="NCBI Taxonomy" id="1841864"/>
    <lineage>
        <taxon>Bacteria</taxon>
        <taxon>Pseudomonadati</taxon>
        <taxon>Bacteroidota</taxon>
        <taxon>Bacteroidia</taxon>
        <taxon>Bacteroidales</taxon>
        <taxon>Prevotellaceae</taxon>
        <taxon>Marseilla</taxon>
    </lineage>
</organism>
<dbReference type="EMBL" id="JACJJL010000006">
    <property type="protein sequence ID" value="MBM6661144.1"/>
    <property type="molecule type" value="Genomic_DNA"/>
</dbReference>